<dbReference type="Gene3D" id="2.40.128.20">
    <property type="match status" value="1"/>
</dbReference>
<comment type="caution">
    <text evidence="1">The sequence shown here is derived from an EMBL/GenBank/DDBJ whole genome shotgun (WGS) entry which is preliminary data.</text>
</comment>
<dbReference type="AlphaFoldDB" id="A0AAJ1Q5I4"/>
<dbReference type="SUPFAM" id="SSF50814">
    <property type="entry name" value="Lipocalins"/>
    <property type="match status" value="1"/>
</dbReference>
<dbReference type="Pfam" id="PF09148">
    <property type="entry name" value="DUF1934"/>
    <property type="match status" value="1"/>
</dbReference>
<accession>A0AAJ1Q5I4</accession>
<proteinExistence type="predicted"/>
<name>A0AAJ1Q5I4_9LACT</name>
<gene>
    <name evidence="1" type="ORF">QP433_02995</name>
</gene>
<sequence length="138" mass="16367">MEVSQKMIHVQQSIKDQEGQIQDTLNQIAQAEIIHLKTFSRLCYQDASDEQVILKWLKNDSNDWLLEIRKNQGIFTFCETYPTQVNYQTQMGPITFKIRTKQLMIVQEQDRFQIELEYDLSQAEEAVGSYHFQLKFND</sequence>
<organism evidence="1 2">
    <name type="scientific">Facklamia hominis</name>
    <dbReference type="NCBI Taxonomy" id="178214"/>
    <lineage>
        <taxon>Bacteria</taxon>
        <taxon>Bacillati</taxon>
        <taxon>Bacillota</taxon>
        <taxon>Bacilli</taxon>
        <taxon>Lactobacillales</taxon>
        <taxon>Aerococcaceae</taxon>
        <taxon>Facklamia</taxon>
    </lineage>
</organism>
<protein>
    <submittedName>
        <fullName evidence="1">DUF1934 domain-containing protein</fullName>
    </submittedName>
</protein>
<reference evidence="1" key="1">
    <citation type="submission" date="2023-05" db="EMBL/GenBank/DDBJ databases">
        <title>Cataloging the Phylogenetic Diversity of Human Bladder Bacteria.</title>
        <authorList>
            <person name="Du J."/>
        </authorList>
    </citation>
    <scope>NUCLEOTIDE SEQUENCE</scope>
    <source>
        <strain evidence="1">UMB1231</strain>
    </source>
</reference>
<evidence type="ECO:0000313" key="1">
    <source>
        <dbReference type="EMBL" id="MDK7186941.1"/>
    </source>
</evidence>
<dbReference type="InterPro" id="IPR012674">
    <property type="entry name" value="Calycin"/>
</dbReference>
<dbReference type="RefSeq" id="WP_016648800.1">
    <property type="nucleotide sequence ID" value="NZ_JASOOE010000004.1"/>
</dbReference>
<evidence type="ECO:0000313" key="2">
    <source>
        <dbReference type="Proteomes" id="UP001229251"/>
    </source>
</evidence>
<dbReference type="Proteomes" id="UP001229251">
    <property type="component" value="Unassembled WGS sequence"/>
</dbReference>
<dbReference type="EMBL" id="JASOOE010000004">
    <property type="protein sequence ID" value="MDK7186941.1"/>
    <property type="molecule type" value="Genomic_DNA"/>
</dbReference>
<dbReference type="InterPro" id="IPR015231">
    <property type="entry name" value="DUF1934"/>
</dbReference>